<comment type="caution">
    <text evidence="1">The sequence shown here is derived from an EMBL/GenBank/DDBJ whole genome shotgun (WGS) entry which is preliminary data.</text>
</comment>
<dbReference type="Pfam" id="PF13379">
    <property type="entry name" value="NMT1_2"/>
    <property type="match status" value="1"/>
</dbReference>
<dbReference type="PROSITE" id="PS51318">
    <property type="entry name" value="TAT"/>
    <property type="match status" value="1"/>
</dbReference>
<dbReference type="SUPFAM" id="SSF53850">
    <property type="entry name" value="Periplasmic binding protein-like II"/>
    <property type="match status" value="1"/>
</dbReference>
<dbReference type="PANTHER" id="PTHR30024">
    <property type="entry name" value="ALIPHATIC SULFONATES-BINDING PROTEIN-RELATED"/>
    <property type="match status" value="1"/>
</dbReference>
<dbReference type="Proteomes" id="UP000304382">
    <property type="component" value="Unassembled WGS sequence"/>
</dbReference>
<organism evidence="1 2">
    <name type="scientific">Haloarcula mannanilytica</name>
    <dbReference type="NCBI Taxonomy" id="2509225"/>
    <lineage>
        <taxon>Archaea</taxon>
        <taxon>Methanobacteriati</taxon>
        <taxon>Methanobacteriota</taxon>
        <taxon>Stenosarchaea group</taxon>
        <taxon>Halobacteria</taxon>
        <taxon>Halobacteriales</taxon>
        <taxon>Haloarculaceae</taxon>
        <taxon>Haloarcula</taxon>
    </lineage>
</organism>
<evidence type="ECO:0000313" key="1">
    <source>
        <dbReference type="EMBL" id="GCF15821.1"/>
    </source>
</evidence>
<reference evidence="1 2" key="1">
    <citation type="submission" date="2019-02" db="EMBL/GenBank/DDBJ databases">
        <title>Haloarcula mannanilyticum sp. nov., a mannan degrading haloarchaeon isolated from commercial salt.</title>
        <authorList>
            <person name="Enomoto S."/>
            <person name="Shimane Y."/>
            <person name="Kamekura M."/>
            <person name="Ito T."/>
            <person name="Moriya O."/>
            <person name="Ihara K."/>
            <person name="Takahashi-Ando N."/>
            <person name="Fukushima Y."/>
            <person name="Yoshida Y."/>
            <person name="Usama R."/>
            <person name="Takai K."/>
            <person name="Minegishi H."/>
        </authorList>
    </citation>
    <scope>NUCLEOTIDE SEQUENCE [LARGE SCALE GENOMIC DNA]</scope>
    <source>
        <strain evidence="1 2">MD130-1</strain>
    </source>
</reference>
<dbReference type="InterPro" id="IPR006311">
    <property type="entry name" value="TAT_signal"/>
</dbReference>
<dbReference type="Gene3D" id="3.40.190.10">
    <property type="entry name" value="Periplasmic binding protein-like II"/>
    <property type="match status" value="2"/>
</dbReference>
<sequence>MMDLGQPKETGNRAATTRRRFLALTGGAALSGVSGCTSVFGGSSLETLSVAYKPIFPFLQYLVMNERGYLDDIGPDVESTNFANQGLNIVSAYSDGDVDIAFIGITPAIRMKHQGLPGKVTAANQTGGFVVLTTEPFADLWNDRGAEAFEAFREQEGRPFKFSTFPKGSVANVLLRHWLEEELGVGTDPVEIENLAGAGPVRRALLSGNADGTLIMEPIPTALEAEDAPFSRLTTSGSFMDGAPGGIMFMHDRLWDENPAVARSVLEQHVRATELITERPEDAAAAVSAALGDRLSTDVATRAVQSDASNYVSDPRAIRNGTAVCIQRMRELGQLSDPVEPDTVLEPSLYQDVSE</sequence>
<protein>
    <recommendedName>
        <fullName evidence="3">NitT/TauT family transport system substrate-binding protein</fullName>
    </recommendedName>
</protein>
<name>A0A4C2EMS9_9EURY</name>
<evidence type="ECO:0008006" key="3">
    <source>
        <dbReference type="Google" id="ProtNLM"/>
    </source>
</evidence>
<accession>A0A4C2EMS9</accession>
<dbReference type="AlphaFoldDB" id="A0A4C2EMS9"/>
<dbReference type="EMBL" id="BIXZ01000011">
    <property type="protein sequence ID" value="GCF15821.1"/>
    <property type="molecule type" value="Genomic_DNA"/>
</dbReference>
<proteinExistence type="predicted"/>
<keyword evidence="2" id="KW-1185">Reference proteome</keyword>
<gene>
    <name evidence="1" type="ORF">Harman_37560</name>
</gene>
<evidence type="ECO:0000313" key="2">
    <source>
        <dbReference type="Proteomes" id="UP000304382"/>
    </source>
</evidence>